<proteinExistence type="predicted"/>
<dbReference type="Proteomes" id="UP000715441">
    <property type="component" value="Unassembled WGS sequence"/>
</dbReference>
<protein>
    <submittedName>
        <fullName evidence="1">Uncharacterized protein</fullName>
    </submittedName>
</protein>
<dbReference type="EMBL" id="JAAXLS010000034">
    <property type="protein sequence ID" value="NKQ57328.1"/>
    <property type="molecule type" value="Genomic_DNA"/>
</dbReference>
<keyword evidence="2" id="KW-1185">Reference proteome</keyword>
<reference evidence="1 2" key="1">
    <citation type="submission" date="2020-04" db="EMBL/GenBank/DDBJ databases">
        <title>Novel species.</title>
        <authorList>
            <person name="Teo W.F.A."/>
            <person name="Lipun K."/>
            <person name="Srisuk N."/>
            <person name="Duangmal K."/>
        </authorList>
    </citation>
    <scope>NUCLEOTIDE SEQUENCE [LARGE SCALE GENOMIC DNA]</scope>
    <source>
        <strain evidence="1 2">K13G38</strain>
    </source>
</reference>
<gene>
    <name evidence="1" type="ORF">HFP15_31125</name>
</gene>
<name>A0ABX1JC09_9PSEU</name>
<evidence type="ECO:0000313" key="2">
    <source>
        <dbReference type="Proteomes" id="UP000715441"/>
    </source>
</evidence>
<evidence type="ECO:0000313" key="1">
    <source>
        <dbReference type="EMBL" id="NKQ57328.1"/>
    </source>
</evidence>
<organism evidence="1 2">
    <name type="scientific">Amycolatopsis acididurans</name>
    <dbReference type="NCBI Taxonomy" id="2724524"/>
    <lineage>
        <taxon>Bacteria</taxon>
        <taxon>Bacillati</taxon>
        <taxon>Actinomycetota</taxon>
        <taxon>Actinomycetes</taxon>
        <taxon>Pseudonocardiales</taxon>
        <taxon>Pseudonocardiaceae</taxon>
        <taxon>Amycolatopsis</taxon>
    </lineage>
</organism>
<sequence length="70" mass="7768">MHTTTLHNGHDGHHEWATVDLPDGRSLDVYASGTVQVYYPDKTAVEFTMPATATEAFEPGWIGHHVHRLG</sequence>
<comment type="caution">
    <text evidence="1">The sequence shown here is derived from an EMBL/GenBank/DDBJ whole genome shotgun (WGS) entry which is preliminary data.</text>
</comment>
<dbReference type="RefSeq" id="WP_168520352.1">
    <property type="nucleotide sequence ID" value="NZ_JAAXLS010000034.1"/>
</dbReference>
<accession>A0ABX1JC09</accession>